<dbReference type="InterPro" id="IPR013149">
    <property type="entry name" value="ADH-like_C"/>
</dbReference>
<evidence type="ECO:0000256" key="4">
    <source>
        <dbReference type="ARBA" id="ARBA00022723"/>
    </source>
</evidence>
<evidence type="ECO:0000256" key="3">
    <source>
        <dbReference type="ARBA" id="ARBA00013190"/>
    </source>
</evidence>
<dbReference type="InterPro" id="IPR014187">
    <property type="entry name" value="ADH_Zn_typ-2"/>
</dbReference>
<comment type="similarity">
    <text evidence="2">Belongs to the zinc-containing alcohol dehydrogenase family.</text>
</comment>
<dbReference type="PANTHER" id="PTHR42940:SF8">
    <property type="entry name" value="VACUOLAR PROTEIN SORTING-ASSOCIATED PROTEIN 11"/>
    <property type="match status" value="1"/>
</dbReference>
<dbReference type="GO" id="GO:0046872">
    <property type="term" value="F:metal ion binding"/>
    <property type="evidence" value="ECO:0007669"/>
    <property type="project" value="UniProtKB-KW"/>
</dbReference>
<dbReference type="OrthoDB" id="3567264at2"/>
<dbReference type="Pfam" id="PF00107">
    <property type="entry name" value="ADH_zinc_N"/>
    <property type="match status" value="1"/>
</dbReference>
<name>A0A9Q9IKM4_9ACTN</name>
<evidence type="ECO:0000256" key="6">
    <source>
        <dbReference type="ARBA" id="ARBA00023002"/>
    </source>
</evidence>
<dbReference type="SUPFAM" id="SSF50129">
    <property type="entry name" value="GroES-like"/>
    <property type="match status" value="1"/>
</dbReference>
<evidence type="ECO:0000256" key="2">
    <source>
        <dbReference type="ARBA" id="ARBA00008072"/>
    </source>
</evidence>
<protein>
    <recommendedName>
        <fullName evidence="10">Probable alcohol dehydrogenase AdhA</fullName>
        <ecNumber evidence="3">1.1.1.1</ecNumber>
    </recommendedName>
</protein>
<keyword evidence="13" id="KW-1185">Reference proteome</keyword>
<comment type="catalytic activity">
    <reaction evidence="9">
        <text>a primary alcohol + NAD(+) = an aldehyde + NADH + H(+)</text>
        <dbReference type="Rhea" id="RHEA:10736"/>
        <dbReference type="ChEBI" id="CHEBI:15378"/>
        <dbReference type="ChEBI" id="CHEBI:15734"/>
        <dbReference type="ChEBI" id="CHEBI:17478"/>
        <dbReference type="ChEBI" id="CHEBI:57540"/>
        <dbReference type="ChEBI" id="CHEBI:57945"/>
        <dbReference type="EC" id="1.1.1.1"/>
    </reaction>
</comment>
<comment type="cofactor">
    <cofactor evidence="1">
        <name>Zn(2+)</name>
        <dbReference type="ChEBI" id="CHEBI:29105"/>
    </cofactor>
</comment>
<dbReference type="SMART" id="SM00829">
    <property type="entry name" value="PKS_ER"/>
    <property type="match status" value="1"/>
</dbReference>
<proteinExistence type="inferred from homology"/>
<keyword evidence="7" id="KW-0520">NAD</keyword>
<dbReference type="Gene3D" id="3.40.50.720">
    <property type="entry name" value="NAD(P)-binding Rossmann-like Domain"/>
    <property type="match status" value="1"/>
</dbReference>
<dbReference type="GO" id="GO:0005737">
    <property type="term" value="C:cytoplasm"/>
    <property type="evidence" value="ECO:0007669"/>
    <property type="project" value="TreeGrafter"/>
</dbReference>
<dbReference type="SUPFAM" id="SSF51735">
    <property type="entry name" value="NAD(P)-binding Rossmann-fold domains"/>
    <property type="match status" value="1"/>
</dbReference>
<organism evidence="12 13">
    <name type="scientific">Dactylosporangium aurantiacum</name>
    <dbReference type="NCBI Taxonomy" id="35754"/>
    <lineage>
        <taxon>Bacteria</taxon>
        <taxon>Bacillati</taxon>
        <taxon>Actinomycetota</taxon>
        <taxon>Actinomycetes</taxon>
        <taxon>Micromonosporales</taxon>
        <taxon>Micromonosporaceae</taxon>
        <taxon>Dactylosporangium</taxon>
    </lineage>
</organism>
<evidence type="ECO:0000313" key="12">
    <source>
        <dbReference type="EMBL" id="UWZ57899.1"/>
    </source>
</evidence>
<keyword evidence="5" id="KW-0862">Zinc</keyword>
<dbReference type="KEGG" id="daur:Daura_18040"/>
<evidence type="ECO:0000259" key="11">
    <source>
        <dbReference type="SMART" id="SM00829"/>
    </source>
</evidence>
<feature type="domain" description="Enoyl reductase (ER)" evidence="11">
    <location>
        <begin position="13"/>
        <end position="330"/>
    </location>
</feature>
<dbReference type="GO" id="GO:0004022">
    <property type="term" value="F:alcohol dehydrogenase (NAD+) activity"/>
    <property type="evidence" value="ECO:0007669"/>
    <property type="project" value="UniProtKB-EC"/>
</dbReference>
<accession>A0A9Q9IKM4</accession>
<dbReference type="RefSeq" id="WP_033360047.1">
    <property type="nucleotide sequence ID" value="NZ_CP073767.1"/>
</dbReference>
<evidence type="ECO:0000313" key="13">
    <source>
        <dbReference type="Proteomes" id="UP001058003"/>
    </source>
</evidence>
<gene>
    <name evidence="12" type="ORF">Daura_18040</name>
</gene>
<keyword evidence="4" id="KW-0479">Metal-binding</keyword>
<dbReference type="Pfam" id="PF08240">
    <property type="entry name" value="ADH_N"/>
    <property type="match status" value="1"/>
</dbReference>
<evidence type="ECO:0000256" key="8">
    <source>
        <dbReference type="ARBA" id="ARBA00049164"/>
    </source>
</evidence>
<evidence type="ECO:0000256" key="10">
    <source>
        <dbReference type="ARBA" id="ARBA00068251"/>
    </source>
</evidence>
<dbReference type="InterPro" id="IPR013154">
    <property type="entry name" value="ADH-like_N"/>
</dbReference>
<dbReference type="InterPro" id="IPR020843">
    <property type="entry name" value="ER"/>
</dbReference>
<dbReference type="Gene3D" id="3.90.180.10">
    <property type="entry name" value="Medium-chain alcohol dehydrogenases, catalytic domain"/>
    <property type="match status" value="1"/>
</dbReference>
<dbReference type="Proteomes" id="UP001058003">
    <property type="component" value="Chromosome"/>
</dbReference>
<evidence type="ECO:0000256" key="7">
    <source>
        <dbReference type="ARBA" id="ARBA00023027"/>
    </source>
</evidence>
<dbReference type="NCBIfam" id="TIGR02822">
    <property type="entry name" value="adh_fam_2"/>
    <property type="match status" value="1"/>
</dbReference>
<dbReference type="FunFam" id="3.40.50.720:FF:000275">
    <property type="entry name" value="Alcohol dehydrogenase AdhA"/>
    <property type="match status" value="1"/>
</dbReference>
<dbReference type="PANTHER" id="PTHR42940">
    <property type="entry name" value="ALCOHOL DEHYDROGENASE 1-RELATED"/>
    <property type="match status" value="1"/>
</dbReference>
<evidence type="ECO:0000256" key="5">
    <source>
        <dbReference type="ARBA" id="ARBA00022833"/>
    </source>
</evidence>
<dbReference type="EC" id="1.1.1.1" evidence="3"/>
<sequence length="334" mass="35395">MNAWRVERPGPIGTGPLRMASLPVPEPGPGEVLLEVRACAVCRTDLHLAEGDLPPRRWGVVPGHEVVGEVERLGPDTGDLRVGERVGVAWLRHTCATCRYCRRGAENLCPFSEYTGWHADGGFAGYCVAPASYVYRLPPRYDDAHAAPLLCAGIIGYRALRRADVPPGGRLGLYGFGASAHLAAQVAIAQGATVHVLTRSARAQRLALDLGAASAGDATAAPPEPLDAAILFAPVGELVPVALAALDRGGTLAVAGIHLTDIPVLRYAEHLFQERSLRSVTANTREDGRDFLAFAQEHPLRVTVSPYPLSAADRALADLAADRVQGAAVLTPQR</sequence>
<dbReference type="EMBL" id="CP073767">
    <property type="protein sequence ID" value="UWZ57899.1"/>
    <property type="molecule type" value="Genomic_DNA"/>
</dbReference>
<dbReference type="CDD" id="cd08298">
    <property type="entry name" value="CAD2"/>
    <property type="match status" value="1"/>
</dbReference>
<comment type="catalytic activity">
    <reaction evidence="8">
        <text>a secondary alcohol + NAD(+) = a ketone + NADH + H(+)</text>
        <dbReference type="Rhea" id="RHEA:10740"/>
        <dbReference type="ChEBI" id="CHEBI:15378"/>
        <dbReference type="ChEBI" id="CHEBI:17087"/>
        <dbReference type="ChEBI" id="CHEBI:35681"/>
        <dbReference type="ChEBI" id="CHEBI:57540"/>
        <dbReference type="ChEBI" id="CHEBI:57945"/>
        <dbReference type="EC" id="1.1.1.1"/>
    </reaction>
</comment>
<dbReference type="AlphaFoldDB" id="A0A9Q9IKM4"/>
<keyword evidence="6" id="KW-0560">Oxidoreductase</keyword>
<evidence type="ECO:0000256" key="1">
    <source>
        <dbReference type="ARBA" id="ARBA00001947"/>
    </source>
</evidence>
<dbReference type="InterPro" id="IPR011032">
    <property type="entry name" value="GroES-like_sf"/>
</dbReference>
<reference evidence="12" key="1">
    <citation type="submission" date="2021-04" db="EMBL/GenBank/DDBJ databases">
        <title>Dactylosporangium aurantiacum NRRL B-8018 full assembly.</title>
        <authorList>
            <person name="Hartkoorn R.C."/>
            <person name="Beaudoing E."/>
            <person name="Hot D."/>
        </authorList>
    </citation>
    <scope>NUCLEOTIDE SEQUENCE</scope>
    <source>
        <strain evidence="12">NRRL B-8018</strain>
    </source>
</reference>
<evidence type="ECO:0000256" key="9">
    <source>
        <dbReference type="ARBA" id="ARBA00049243"/>
    </source>
</evidence>
<dbReference type="InterPro" id="IPR036291">
    <property type="entry name" value="NAD(P)-bd_dom_sf"/>
</dbReference>